<dbReference type="AlphaFoldDB" id="A0A3S0J585"/>
<evidence type="ECO:0000313" key="3">
    <source>
        <dbReference type="Proteomes" id="UP000282184"/>
    </source>
</evidence>
<dbReference type="InterPro" id="IPR008969">
    <property type="entry name" value="CarboxyPept-like_regulatory"/>
</dbReference>
<name>A0A3S0J585_9BACT</name>
<sequence length="302" mass="33155">MKTLLTLAWLLLPLPLWAQVTVSGRVLDARTHKPLAGAAVSVKGTTLGASTYSDGSFTLTIPPADSVSFHVYCLGCYRYPRLSIARTVRRRVSDTLTIYLTSQIDPNPGCCPTPEPYLTVGARSGVLHTPFGLSLQLPTWHRTVSPAAWLSAAFQTDARGTAWGTATWLIGRHPFWYTRPLRLGAQYQLLRRPGGTARRFDSGAVVGLWRGEWELPWPTLRATAGYARRSSFETQYSGLGGGLGLSGSLKKLSYAGQATYWPGGWQWQARLSRPVGKLECAVEYLRLPGFEEVTLGLALPLY</sequence>
<feature type="chain" id="PRO_5018602110" evidence="1">
    <location>
        <begin position="19"/>
        <end position="302"/>
    </location>
</feature>
<proteinExistence type="predicted"/>
<keyword evidence="2" id="KW-0645">Protease</keyword>
<organism evidence="2 3">
    <name type="scientific">Hymenobacter gummosus</name>
    <dbReference type="NCBI Taxonomy" id="1776032"/>
    <lineage>
        <taxon>Bacteria</taxon>
        <taxon>Pseudomonadati</taxon>
        <taxon>Bacteroidota</taxon>
        <taxon>Cytophagia</taxon>
        <taxon>Cytophagales</taxon>
        <taxon>Hymenobacteraceae</taxon>
        <taxon>Hymenobacter</taxon>
    </lineage>
</organism>
<dbReference type="Proteomes" id="UP000282184">
    <property type="component" value="Unassembled WGS sequence"/>
</dbReference>
<dbReference type="SUPFAM" id="SSF49464">
    <property type="entry name" value="Carboxypeptidase regulatory domain-like"/>
    <property type="match status" value="1"/>
</dbReference>
<keyword evidence="3" id="KW-1185">Reference proteome</keyword>
<feature type="signal peptide" evidence="1">
    <location>
        <begin position="1"/>
        <end position="18"/>
    </location>
</feature>
<comment type="caution">
    <text evidence="2">The sequence shown here is derived from an EMBL/GenBank/DDBJ whole genome shotgun (WGS) entry which is preliminary data.</text>
</comment>
<dbReference type="Pfam" id="PF13715">
    <property type="entry name" value="CarbopepD_reg_2"/>
    <property type="match status" value="1"/>
</dbReference>
<keyword evidence="2" id="KW-0378">Hydrolase</keyword>
<keyword evidence="1" id="KW-0732">Signal</keyword>
<evidence type="ECO:0000313" key="2">
    <source>
        <dbReference type="EMBL" id="RTQ44725.1"/>
    </source>
</evidence>
<accession>A0A3S0J585</accession>
<reference evidence="2 3" key="1">
    <citation type="submission" date="2018-12" db="EMBL/GenBank/DDBJ databases">
        <title>Hymenobacter gummosus sp. nov., isolated from a spring.</title>
        <authorList>
            <person name="Nie L."/>
        </authorList>
    </citation>
    <scope>NUCLEOTIDE SEQUENCE [LARGE SCALE GENOMIC DNA]</scope>
    <source>
        <strain evidence="2 3">KCTC 52166</strain>
    </source>
</reference>
<dbReference type="RefSeq" id="WP_126696417.1">
    <property type="nucleotide sequence ID" value="NZ_RXOF01000025.1"/>
</dbReference>
<dbReference type="Gene3D" id="2.60.40.1120">
    <property type="entry name" value="Carboxypeptidase-like, regulatory domain"/>
    <property type="match status" value="1"/>
</dbReference>
<dbReference type="EMBL" id="RXOF01000025">
    <property type="protein sequence ID" value="RTQ44725.1"/>
    <property type="molecule type" value="Genomic_DNA"/>
</dbReference>
<keyword evidence="2" id="KW-0121">Carboxypeptidase</keyword>
<dbReference type="GO" id="GO:0004180">
    <property type="term" value="F:carboxypeptidase activity"/>
    <property type="evidence" value="ECO:0007669"/>
    <property type="project" value="UniProtKB-KW"/>
</dbReference>
<gene>
    <name evidence="2" type="ORF">EJV47_27420</name>
</gene>
<protein>
    <submittedName>
        <fullName evidence="2">Carboxypeptidase-like regulatory domain-containing protein</fullName>
    </submittedName>
</protein>
<dbReference type="OrthoDB" id="874107at2"/>
<evidence type="ECO:0000256" key="1">
    <source>
        <dbReference type="SAM" id="SignalP"/>
    </source>
</evidence>